<proteinExistence type="predicted"/>
<protein>
    <submittedName>
        <fullName evidence="1">Uncharacterized protein</fullName>
    </submittedName>
</protein>
<organism evidence="1 2">
    <name type="scientific">Gymnopilus dilepis</name>
    <dbReference type="NCBI Taxonomy" id="231916"/>
    <lineage>
        <taxon>Eukaryota</taxon>
        <taxon>Fungi</taxon>
        <taxon>Dikarya</taxon>
        <taxon>Basidiomycota</taxon>
        <taxon>Agaricomycotina</taxon>
        <taxon>Agaricomycetes</taxon>
        <taxon>Agaricomycetidae</taxon>
        <taxon>Agaricales</taxon>
        <taxon>Agaricineae</taxon>
        <taxon>Hymenogastraceae</taxon>
        <taxon>Gymnopilus</taxon>
    </lineage>
</organism>
<dbReference type="AlphaFoldDB" id="A0A409YGL6"/>
<gene>
    <name evidence="1" type="ORF">CVT26_012123</name>
</gene>
<dbReference type="InParanoid" id="A0A409YGL6"/>
<evidence type="ECO:0000313" key="1">
    <source>
        <dbReference type="EMBL" id="PPR02161.1"/>
    </source>
</evidence>
<evidence type="ECO:0000313" key="2">
    <source>
        <dbReference type="Proteomes" id="UP000284706"/>
    </source>
</evidence>
<comment type="caution">
    <text evidence="1">The sequence shown here is derived from an EMBL/GenBank/DDBJ whole genome shotgun (WGS) entry which is preliminary data.</text>
</comment>
<dbReference type="Proteomes" id="UP000284706">
    <property type="component" value="Unassembled WGS sequence"/>
</dbReference>
<dbReference type="STRING" id="231916.A0A409YGL6"/>
<accession>A0A409YGL6</accession>
<dbReference type="EMBL" id="NHYE01000868">
    <property type="protein sequence ID" value="PPR02161.1"/>
    <property type="molecule type" value="Genomic_DNA"/>
</dbReference>
<name>A0A409YGL6_9AGAR</name>
<sequence>MLDCYKREPSAARQQLGAELERAHNGLDVRTFIQDYYCKFERTVSMVLYFLLGICEAEAVVNFDQETVERCLYKWMRRIKAPTTVVIANRGIGPSIRTPGWSDLGTTHFRGVKTAVFENGHFDMFENGAVVELLEKGW</sequence>
<keyword evidence="2" id="KW-1185">Reference proteome</keyword>
<reference evidence="1 2" key="1">
    <citation type="journal article" date="2018" name="Evol. Lett.">
        <title>Horizontal gene cluster transfer increased hallucinogenic mushroom diversity.</title>
        <authorList>
            <person name="Reynolds H.T."/>
            <person name="Vijayakumar V."/>
            <person name="Gluck-Thaler E."/>
            <person name="Korotkin H.B."/>
            <person name="Matheny P.B."/>
            <person name="Slot J.C."/>
        </authorList>
    </citation>
    <scope>NUCLEOTIDE SEQUENCE [LARGE SCALE GENOMIC DNA]</scope>
    <source>
        <strain evidence="1 2">SRW20</strain>
    </source>
</reference>